<evidence type="ECO:0000256" key="1">
    <source>
        <dbReference type="SAM" id="MobiDB-lite"/>
    </source>
</evidence>
<comment type="caution">
    <text evidence="2">The sequence shown here is derived from an EMBL/GenBank/DDBJ whole genome shotgun (WGS) entry which is preliminary data.</text>
</comment>
<dbReference type="EMBL" id="RHFK02000006">
    <property type="protein sequence ID" value="TWW75215.1"/>
    <property type="molecule type" value="Genomic_DNA"/>
</dbReference>
<proteinExistence type="predicted"/>
<sequence>MKFGGSPPLGEARCLSSVPLEAASRPLCSVSPSVICDLPLALGSDLLRPATVEKNMLKSSGLKIPGRGPKHSSPMGRTSAGGTSSPVVPKDSKDPRS</sequence>
<dbReference type="AlphaFoldDB" id="A0A5C6P712"/>
<name>A0A5C6P712_9TELE</name>
<organism evidence="2 3">
    <name type="scientific">Takifugu flavidus</name>
    <name type="common">sansaifugu</name>
    <dbReference type="NCBI Taxonomy" id="433684"/>
    <lineage>
        <taxon>Eukaryota</taxon>
        <taxon>Metazoa</taxon>
        <taxon>Chordata</taxon>
        <taxon>Craniata</taxon>
        <taxon>Vertebrata</taxon>
        <taxon>Euteleostomi</taxon>
        <taxon>Actinopterygii</taxon>
        <taxon>Neopterygii</taxon>
        <taxon>Teleostei</taxon>
        <taxon>Neoteleostei</taxon>
        <taxon>Acanthomorphata</taxon>
        <taxon>Eupercaria</taxon>
        <taxon>Tetraodontiformes</taxon>
        <taxon>Tetradontoidea</taxon>
        <taxon>Tetraodontidae</taxon>
        <taxon>Takifugu</taxon>
    </lineage>
</organism>
<keyword evidence="3" id="KW-1185">Reference proteome</keyword>
<gene>
    <name evidence="2" type="ORF">D4764_14G0012180</name>
</gene>
<protein>
    <submittedName>
        <fullName evidence="2">Uncharacterized protein</fullName>
    </submittedName>
</protein>
<dbReference type="Proteomes" id="UP000324091">
    <property type="component" value="Chromosome 14"/>
</dbReference>
<evidence type="ECO:0000313" key="3">
    <source>
        <dbReference type="Proteomes" id="UP000324091"/>
    </source>
</evidence>
<feature type="region of interest" description="Disordered" evidence="1">
    <location>
        <begin position="57"/>
        <end position="97"/>
    </location>
</feature>
<reference evidence="2 3" key="1">
    <citation type="submission" date="2019-04" db="EMBL/GenBank/DDBJ databases">
        <title>Chromosome genome assembly for Takifugu flavidus.</title>
        <authorList>
            <person name="Xiao S."/>
        </authorList>
    </citation>
    <scope>NUCLEOTIDE SEQUENCE [LARGE SCALE GENOMIC DNA]</scope>
    <source>
        <strain evidence="2">HTHZ2018</strain>
        <tissue evidence="2">Muscle</tissue>
    </source>
</reference>
<evidence type="ECO:0000313" key="2">
    <source>
        <dbReference type="EMBL" id="TWW75215.1"/>
    </source>
</evidence>
<accession>A0A5C6P712</accession>